<sequence>MAEMCLMASHGYPPGLGVVFNPEQGFNRASKDMHHLLHFSSNQDFVNSLSCNLSLQPKEERKSTGSLLDCNPRVMIDANSRRPALIDVQGNHLNSLLFCFGIAEQCTRQEILKLIASGSIEVKDGLLDLSMLYDLLGPHQLPQQLFASGMCCNDAKSQQSLVYPAREFYFNEAVLDLNGERSSCPENIFHPNGQLRYNFAATDMNDVLSFISDLYLSKNTTKSSKLTMLVPYFERRRRARSNAASPKLATEKAKEKTSKKKKASTRTPKERDINCNSYLHACENLLSLIVNRKQQDQNTIASLKKSSPQLLQLLIQFSATIAGTGVAVVLSTLCRIGCGKVPLSASKILNTGLGLGIIWLSWGVNKLRETVSFLSKRSGKMGAREDEMMEHLDRNLKDIFFRAAALMVVVMLRFA</sequence>
<dbReference type="PANTHER" id="PTHR35095:SF1">
    <property type="entry name" value="OS05G0143300 PROTEIN"/>
    <property type="match status" value="1"/>
</dbReference>
<evidence type="ECO:0000313" key="3">
    <source>
        <dbReference type="Proteomes" id="UP000231279"/>
    </source>
</evidence>
<name>A0A2G9FYX2_9LAMI</name>
<feature type="region of interest" description="Disordered" evidence="1">
    <location>
        <begin position="238"/>
        <end position="269"/>
    </location>
</feature>
<evidence type="ECO:0000313" key="2">
    <source>
        <dbReference type="EMBL" id="PIM98265.1"/>
    </source>
</evidence>
<protein>
    <submittedName>
        <fullName evidence="2">Uncharacterized protein</fullName>
    </submittedName>
</protein>
<dbReference type="EMBL" id="NKXS01008562">
    <property type="protein sequence ID" value="PIM98265.1"/>
    <property type="molecule type" value="Genomic_DNA"/>
</dbReference>
<dbReference type="PANTHER" id="PTHR35095">
    <property type="entry name" value="OS05G0143300 PROTEIN"/>
    <property type="match status" value="1"/>
</dbReference>
<dbReference type="AlphaFoldDB" id="A0A2G9FYX2"/>
<proteinExistence type="predicted"/>
<evidence type="ECO:0000256" key="1">
    <source>
        <dbReference type="SAM" id="MobiDB-lite"/>
    </source>
</evidence>
<organism evidence="2 3">
    <name type="scientific">Handroanthus impetiginosus</name>
    <dbReference type="NCBI Taxonomy" id="429701"/>
    <lineage>
        <taxon>Eukaryota</taxon>
        <taxon>Viridiplantae</taxon>
        <taxon>Streptophyta</taxon>
        <taxon>Embryophyta</taxon>
        <taxon>Tracheophyta</taxon>
        <taxon>Spermatophyta</taxon>
        <taxon>Magnoliopsida</taxon>
        <taxon>eudicotyledons</taxon>
        <taxon>Gunneridae</taxon>
        <taxon>Pentapetalae</taxon>
        <taxon>asterids</taxon>
        <taxon>lamiids</taxon>
        <taxon>Lamiales</taxon>
        <taxon>Bignoniaceae</taxon>
        <taxon>Crescentiina</taxon>
        <taxon>Tabebuia alliance</taxon>
        <taxon>Handroanthus</taxon>
    </lineage>
</organism>
<dbReference type="STRING" id="429701.A0A2G9FYX2"/>
<keyword evidence="3" id="KW-1185">Reference proteome</keyword>
<accession>A0A2G9FYX2</accession>
<gene>
    <name evidence="2" type="ORF">CDL12_29252</name>
</gene>
<dbReference type="OrthoDB" id="1918704at2759"/>
<comment type="caution">
    <text evidence="2">The sequence shown here is derived from an EMBL/GenBank/DDBJ whole genome shotgun (WGS) entry which is preliminary data.</text>
</comment>
<reference evidence="3" key="1">
    <citation type="journal article" date="2018" name="Gigascience">
        <title>Genome assembly of the Pink Ipe (Handroanthus impetiginosus, Bignoniaceae), a highly valued, ecologically keystone Neotropical timber forest tree.</title>
        <authorList>
            <person name="Silva-Junior O.B."/>
            <person name="Grattapaglia D."/>
            <person name="Novaes E."/>
            <person name="Collevatti R.G."/>
        </authorList>
    </citation>
    <scope>NUCLEOTIDE SEQUENCE [LARGE SCALE GENOMIC DNA]</scope>
    <source>
        <strain evidence="3">cv. UFG-1</strain>
    </source>
</reference>
<dbReference type="Proteomes" id="UP000231279">
    <property type="component" value="Unassembled WGS sequence"/>
</dbReference>